<dbReference type="Pfam" id="PF13739">
    <property type="entry name" value="PdaC"/>
    <property type="match status" value="1"/>
</dbReference>
<dbReference type="Proteomes" id="UP001501682">
    <property type="component" value="Unassembled WGS sequence"/>
</dbReference>
<reference evidence="4" key="1">
    <citation type="journal article" date="2019" name="Int. J. Syst. Evol. Microbiol.">
        <title>The Global Catalogue of Microorganisms (GCM) 10K type strain sequencing project: providing services to taxonomists for standard genome sequencing and annotation.</title>
        <authorList>
            <consortium name="The Broad Institute Genomics Platform"/>
            <consortium name="The Broad Institute Genome Sequencing Center for Infectious Disease"/>
            <person name="Wu L."/>
            <person name="Ma J."/>
        </authorList>
    </citation>
    <scope>NUCLEOTIDE SEQUENCE [LARGE SCALE GENOMIC DNA]</scope>
    <source>
        <strain evidence="4">JCM 17633</strain>
    </source>
</reference>
<organism evidence="3 4">
    <name type="scientific">Winogradskyella damuponensis</name>
    <dbReference type="NCBI Taxonomy" id="943939"/>
    <lineage>
        <taxon>Bacteria</taxon>
        <taxon>Pseudomonadati</taxon>
        <taxon>Bacteroidota</taxon>
        <taxon>Flavobacteriia</taxon>
        <taxon>Flavobacteriales</taxon>
        <taxon>Flavobacteriaceae</taxon>
        <taxon>Winogradskyella</taxon>
    </lineage>
</organism>
<proteinExistence type="predicted"/>
<gene>
    <name evidence="3" type="ORF">GCM10022292_33220</name>
</gene>
<evidence type="ECO:0000313" key="3">
    <source>
        <dbReference type="EMBL" id="GAA4246504.1"/>
    </source>
</evidence>
<sequence>MFLILLNSCTSEFKPVTFETISIEESFDAEISATYSKAKGNSDLSKTINTNVENAIIKTLSTPENKNNLTDVLKAFNTEYLSYRNEFSEGSEPVWELHIETELTYQSEEVITIAISNYEFKGGAHGNDQIQFLNLDAKTGKILSLNDIITDKESFTTLAEKYFIKSLDNKKENLKMEDFFFGESFHLPENIGFSEDGLILLYNVYEVASYDSGYTEFVIPFTETELYLKVH</sequence>
<dbReference type="InterPro" id="IPR025303">
    <property type="entry name" value="PdaC"/>
</dbReference>
<dbReference type="InterPro" id="IPR037126">
    <property type="entry name" value="PdaC/RsiV-like_sf"/>
</dbReference>
<evidence type="ECO:0008006" key="5">
    <source>
        <dbReference type="Google" id="ProtNLM"/>
    </source>
</evidence>
<evidence type="ECO:0000313" key="4">
    <source>
        <dbReference type="Proteomes" id="UP001501682"/>
    </source>
</evidence>
<dbReference type="Gene3D" id="3.30.565.40">
    <property type="entry name" value="Fervidobacterium nodosum Rt17-B1 like"/>
    <property type="match status" value="1"/>
</dbReference>
<evidence type="ECO:0000259" key="1">
    <source>
        <dbReference type="Pfam" id="PF11738"/>
    </source>
</evidence>
<protein>
    <recommendedName>
        <fullName evidence="5">DUF3298/DUF4163 domain-containing protein</fullName>
    </recommendedName>
</protein>
<dbReference type="EMBL" id="BAABCB010000030">
    <property type="protein sequence ID" value="GAA4246504.1"/>
    <property type="molecule type" value="Genomic_DNA"/>
</dbReference>
<accession>A0ABP8D2Y1</accession>
<dbReference type="InterPro" id="IPR021729">
    <property type="entry name" value="DUF3298"/>
</dbReference>
<dbReference type="Pfam" id="PF11738">
    <property type="entry name" value="DUF3298"/>
    <property type="match status" value="1"/>
</dbReference>
<keyword evidence="4" id="KW-1185">Reference proteome</keyword>
<evidence type="ECO:0000259" key="2">
    <source>
        <dbReference type="Pfam" id="PF13739"/>
    </source>
</evidence>
<feature type="domain" description="DUF3298" evidence="1">
    <location>
        <begin position="147"/>
        <end position="221"/>
    </location>
</feature>
<feature type="domain" description="Deacetylase PdaC" evidence="2">
    <location>
        <begin position="30"/>
        <end position="127"/>
    </location>
</feature>
<name>A0ABP8D2Y1_9FLAO</name>
<dbReference type="Gene3D" id="3.90.640.20">
    <property type="entry name" value="Heat-shock cognate protein, ATPase"/>
    <property type="match status" value="1"/>
</dbReference>
<comment type="caution">
    <text evidence="3">The sequence shown here is derived from an EMBL/GenBank/DDBJ whole genome shotgun (WGS) entry which is preliminary data.</text>
</comment>